<name>Q4UC09_THEAN</name>
<dbReference type="RefSeq" id="XP_955118.1">
    <property type="nucleotide sequence ID" value="XM_950025.1"/>
</dbReference>
<dbReference type="AlphaFoldDB" id="Q4UC09"/>
<evidence type="ECO:0000313" key="12">
    <source>
        <dbReference type="EMBL" id="SVP92771.1"/>
    </source>
</evidence>
<protein>
    <submittedName>
        <fullName evidence="11">Mitochondrial carrier, putative</fullName>
    </submittedName>
</protein>
<evidence type="ECO:0000256" key="10">
    <source>
        <dbReference type="SAM" id="Phobius"/>
    </source>
</evidence>
<dbReference type="EMBL" id="CR940352">
    <property type="protein sequence ID" value="CAI75642.1"/>
    <property type="molecule type" value="Genomic_DNA"/>
</dbReference>
<feature type="transmembrane region" description="Helical" evidence="10">
    <location>
        <begin position="63"/>
        <end position="82"/>
    </location>
</feature>
<keyword evidence="4 8" id="KW-0812">Transmembrane</keyword>
<accession>Q4UC09</accession>
<feature type="transmembrane region" description="Helical" evidence="10">
    <location>
        <begin position="269"/>
        <end position="287"/>
    </location>
</feature>
<evidence type="ECO:0000256" key="4">
    <source>
        <dbReference type="ARBA" id="ARBA00022692"/>
    </source>
</evidence>
<dbReference type="FunCoup" id="Q4UC09">
    <property type="interactions" value="302"/>
</dbReference>
<keyword evidence="3 9" id="KW-0813">Transport</keyword>
<dbReference type="InterPro" id="IPR023395">
    <property type="entry name" value="MCP_dom_sf"/>
</dbReference>
<evidence type="ECO:0000313" key="11">
    <source>
        <dbReference type="EMBL" id="CAI75642.1"/>
    </source>
</evidence>
<dbReference type="EMBL" id="UIVS01000003">
    <property type="protein sequence ID" value="SVP92771.1"/>
    <property type="molecule type" value="Genomic_DNA"/>
</dbReference>
<organism evidence="11 14">
    <name type="scientific">Theileria annulata</name>
    <dbReference type="NCBI Taxonomy" id="5874"/>
    <lineage>
        <taxon>Eukaryota</taxon>
        <taxon>Sar</taxon>
        <taxon>Alveolata</taxon>
        <taxon>Apicomplexa</taxon>
        <taxon>Aconoidasida</taxon>
        <taxon>Piroplasmida</taxon>
        <taxon>Theileriidae</taxon>
        <taxon>Theileria</taxon>
    </lineage>
</organism>
<evidence type="ECO:0000313" key="13">
    <source>
        <dbReference type="EMBL" id="SVP93576.1"/>
    </source>
</evidence>
<evidence type="ECO:0000256" key="5">
    <source>
        <dbReference type="ARBA" id="ARBA00022737"/>
    </source>
</evidence>
<evidence type="ECO:0000256" key="3">
    <source>
        <dbReference type="ARBA" id="ARBA00022448"/>
    </source>
</evidence>
<dbReference type="InterPro" id="IPR018108">
    <property type="entry name" value="MCP_transmembrane"/>
</dbReference>
<dbReference type="OrthoDB" id="276989at2759"/>
<dbReference type="InterPro" id="IPR002067">
    <property type="entry name" value="MCP"/>
</dbReference>
<dbReference type="GeneID" id="3865278"/>
<reference evidence="12" key="2">
    <citation type="submission" date="2018-07" db="EMBL/GenBank/DDBJ databases">
        <authorList>
            <person name="Quirk P.G."/>
            <person name="Krulwich T.A."/>
        </authorList>
    </citation>
    <scope>NUCLEOTIDE SEQUENCE</scope>
    <source>
        <strain evidence="12">Anand</strain>
    </source>
</reference>
<evidence type="ECO:0000256" key="9">
    <source>
        <dbReference type="RuleBase" id="RU000488"/>
    </source>
</evidence>
<dbReference type="OMA" id="IGPRTMW"/>
<keyword evidence="6 10" id="KW-1133">Transmembrane helix</keyword>
<feature type="repeat" description="Solcar" evidence="8">
    <location>
        <begin position="104"/>
        <end position="186"/>
    </location>
</feature>
<evidence type="ECO:0000256" key="1">
    <source>
        <dbReference type="ARBA" id="ARBA00004141"/>
    </source>
</evidence>
<comment type="similarity">
    <text evidence="2 9">Belongs to the mitochondrial carrier (TC 2.A.29) family.</text>
</comment>
<keyword evidence="5" id="KW-0677">Repeat</keyword>
<keyword evidence="7 8" id="KW-0472">Membrane</keyword>
<evidence type="ECO:0000256" key="6">
    <source>
        <dbReference type="ARBA" id="ARBA00022989"/>
    </source>
</evidence>
<dbReference type="PANTHER" id="PTHR45667">
    <property type="entry name" value="S-ADENOSYLMETHIONINE MITOCHONDRIAL CARRIER PROTEIN"/>
    <property type="match status" value="1"/>
</dbReference>
<dbReference type="GO" id="GO:0016020">
    <property type="term" value="C:membrane"/>
    <property type="evidence" value="ECO:0007669"/>
    <property type="project" value="UniProtKB-SubCell"/>
</dbReference>
<dbReference type="PROSITE" id="PS50920">
    <property type="entry name" value="SOLCAR"/>
    <property type="match status" value="3"/>
</dbReference>
<dbReference type="InParanoid" id="Q4UC09"/>
<feature type="transmembrane region" description="Helical" evidence="10">
    <location>
        <begin position="102"/>
        <end position="123"/>
    </location>
</feature>
<dbReference type="eggNOG" id="KOG0768">
    <property type="taxonomic scope" value="Eukaryota"/>
</dbReference>
<dbReference type="Proteomes" id="UP000001950">
    <property type="component" value="Chromosome 3"/>
</dbReference>
<dbReference type="Gene3D" id="1.50.40.10">
    <property type="entry name" value="Mitochondrial carrier domain"/>
    <property type="match status" value="1"/>
</dbReference>
<dbReference type="VEuPathDB" id="PiroplasmaDB:TA04520"/>
<keyword evidence="14" id="KW-1185">Reference proteome</keyword>
<feature type="repeat" description="Solcar" evidence="8">
    <location>
        <begin position="207"/>
        <end position="293"/>
    </location>
</feature>
<evidence type="ECO:0000256" key="7">
    <source>
        <dbReference type="ARBA" id="ARBA00023136"/>
    </source>
</evidence>
<reference evidence="11 14" key="1">
    <citation type="journal article" date="2005" name="Science">
        <title>Genome of the host-cell transforming parasite Theileria annulata compared with T. parva.</title>
        <authorList>
            <person name="Pain A."/>
            <person name="Renauld H."/>
            <person name="Berriman M."/>
            <person name="Murphy L."/>
            <person name="Yeats C.A."/>
            <person name="Weir W."/>
            <person name="Kerhornou A."/>
            <person name="Aslett M."/>
            <person name="Bishop R."/>
            <person name="Bouchier C."/>
            <person name="Cochet M."/>
            <person name="Coulson R.M.R."/>
            <person name="Cronin A."/>
            <person name="de Villiers E.P."/>
            <person name="Fraser A."/>
            <person name="Fosker N."/>
            <person name="Gardner M."/>
            <person name="Goble A."/>
            <person name="Griffiths-Jones S."/>
            <person name="Harris D.E."/>
            <person name="Katzer F."/>
            <person name="Larke N."/>
            <person name="Lord A."/>
            <person name="Maser P."/>
            <person name="McKellar S."/>
            <person name="Mooney P."/>
            <person name="Morton F."/>
            <person name="Nene V."/>
            <person name="O'Neil S."/>
            <person name="Price C."/>
            <person name="Quail M.A."/>
            <person name="Rabbinowitsch E."/>
            <person name="Rawlings N.D."/>
            <person name="Rutter S."/>
            <person name="Saunders D."/>
            <person name="Seeger K."/>
            <person name="Shah T."/>
            <person name="Squares R."/>
            <person name="Squares S."/>
            <person name="Tivey A."/>
            <person name="Walker A.R."/>
            <person name="Woodward J."/>
            <person name="Dobbelaere D.A.E."/>
            <person name="Langsley G."/>
            <person name="Rajandream M.A."/>
            <person name="McKeever D."/>
            <person name="Shiels B."/>
            <person name="Tait A."/>
            <person name="Barrell B.G."/>
            <person name="Hall N."/>
        </authorList>
    </citation>
    <scope>NUCLEOTIDE SEQUENCE [LARGE SCALE GENOMIC DNA]</scope>
    <source>
        <strain evidence="14">Ankara</strain>
        <strain evidence="11">Ankara isolate clone C9</strain>
    </source>
</reference>
<dbReference type="Pfam" id="PF00153">
    <property type="entry name" value="Mito_carr"/>
    <property type="match status" value="3"/>
</dbReference>
<evidence type="ECO:0000256" key="2">
    <source>
        <dbReference type="ARBA" id="ARBA00006375"/>
    </source>
</evidence>
<dbReference type="SUPFAM" id="SSF103506">
    <property type="entry name" value="Mitochondrial carrier"/>
    <property type="match status" value="1"/>
</dbReference>
<dbReference type="STRING" id="5874.Q4UC09"/>
<sequence length="305" mass="33774">MDHVSNVICGGIAGIVSDLLLYPLDTLKTRSQVNKDILFQSKAKATYIPQKLIKKRNIKTNSLYSGLFILLSGDLPSSAAFYGVYELTKDILNANKETKKPLIPLPCIYFMGSSFGQITSLIIRNPFEVVKQQLQAGLYSGTGEAFYNIYRLQGIRGLYAGFFSTLIREIPFDGIQFVLWEKFKSLHYSYRLSHYISDKGNLNISSGNVIVSALSGSFAGGVAGAITNPLDVVKTRMMTQGEKKMYKSTWDCLTKIAVDEGTSSLFKGLGLRVTWLTLGGFVFFAVLEAGKVTVKPILIKDYKLH</sequence>
<comment type="subcellular location">
    <subcellularLocation>
        <location evidence="1">Membrane</location>
        <topology evidence="1">Multi-pass membrane protein</topology>
    </subcellularLocation>
</comment>
<proteinExistence type="inferred from homology"/>
<gene>
    <name evidence="11" type="ORF">TA04520</name>
    <name evidence="13" type="ORF">TAT_000256900</name>
    <name evidence="12" type="ORF">TAV_000256900</name>
</gene>
<dbReference type="PRINTS" id="PR00926">
    <property type="entry name" value="MITOCARRIER"/>
</dbReference>
<dbReference type="EMBL" id="UIVT01000003">
    <property type="protein sequence ID" value="SVP93576.1"/>
    <property type="molecule type" value="Genomic_DNA"/>
</dbReference>
<feature type="repeat" description="Solcar" evidence="8">
    <location>
        <begin position="1"/>
        <end position="91"/>
    </location>
</feature>
<dbReference type="GO" id="GO:0055085">
    <property type="term" value="P:transmembrane transport"/>
    <property type="evidence" value="ECO:0007669"/>
    <property type="project" value="InterPro"/>
</dbReference>
<evidence type="ECO:0000256" key="8">
    <source>
        <dbReference type="PROSITE-ProRule" id="PRU00282"/>
    </source>
</evidence>
<dbReference type="KEGG" id="tan:TA04520"/>
<evidence type="ECO:0000313" key="14">
    <source>
        <dbReference type="Proteomes" id="UP000001950"/>
    </source>
</evidence>